<feature type="compositionally biased region" description="Basic and acidic residues" evidence="2">
    <location>
        <begin position="169"/>
        <end position="180"/>
    </location>
</feature>
<dbReference type="Pfam" id="PF00169">
    <property type="entry name" value="PH"/>
    <property type="match status" value="1"/>
</dbReference>
<evidence type="ECO:0000256" key="2">
    <source>
        <dbReference type="SAM" id="MobiDB-lite"/>
    </source>
</evidence>
<dbReference type="OrthoDB" id="185175at2759"/>
<feature type="compositionally biased region" description="Basic and acidic residues" evidence="2">
    <location>
        <begin position="488"/>
        <end position="522"/>
    </location>
</feature>
<reference evidence="5 6" key="1">
    <citation type="journal article" date="2018" name="IMA Fungus">
        <title>IMA Genome-F 10: Nine draft genome sequences of Claviceps purpurea s.lat., including C. arundinis, C. humidiphila, and C. cf. spartinae, pseudomolecules for the pitch canker pathogen Fusarium circinatum, draft genome of Davidsoniella eucalypti, Grosmannia galeiformis, Quambalaria eucalypti, and Teratosphaeria destructans.</title>
        <authorList>
            <person name="Wingfield B.D."/>
            <person name="Liu M."/>
            <person name="Nguyen H.D."/>
            <person name="Lane F.A."/>
            <person name="Morgan S.W."/>
            <person name="De Vos L."/>
            <person name="Wilken P.M."/>
            <person name="Duong T.A."/>
            <person name="Aylward J."/>
            <person name="Coetzee M.P."/>
            <person name="Dadej K."/>
            <person name="De Beer Z.W."/>
            <person name="Findlay W."/>
            <person name="Havenga M."/>
            <person name="Kolarik M."/>
            <person name="Menzies J.G."/>
            <person name="Naidoo K."/>
            <person name="Pochopski O."/>
            <person name="Shoukouhi P."/>
            <person name="Santana Q.C."/>
            <person name="Seifert K.A."/>
            <person name="Soal N."/>
            <person name="Steenkamp E.T."/>
            <person name="Tatham C.T."/>
            <person name="van der Nest M.A."/>
            <person name="Wingfield M.J."/>
        </authorList>
    </citation>
    <scope>NUCLEOTIDE SEQUENCE [LARGE SCALE GENOMIC DNA]</scope>
    <source>
        <strain evidence="5">CMW44962</strain>
    </source>
</reference>
<dbReference type="SUPFAM" id="SSF48350">
    <property type="entry name" value="GTPase activation domain, GAP"/>
    <property type="match status" value="1"/>
</dbReference>
<dbReference type="CDD" id="cd13277">
    <property type="entry name" value="PH_Bem3"/>
    <property type="match status" value="1"/>
</dbReference>
<dbReference type="InterPro" id="IPR050729">
    <property type="entry name" value="Rho-GAP"/>
</dbReference>
<feature type="compositionally biased region" description="Polar residues" evidence="2">
    <location>
        <begin position="1"/>
        <end position="25"/>
    </location>
</feature>
<dbReference type="PROSITE" id="PS50238">
    <property type="entry name" value="RHOGAP"/>
    <property type="match status" value="1"/>
</dbReference>
<feature type="compositionally biased region" description="Basic and acidic residues" evidence="2">
    <location>
        <begin position="301"/>
        <end position="312"/>
    </location>
</feature>
<feature type="region of interest" description="Disordered" evidence="2">
    <location>
        <begin position="409"/>
        <end position="560"/>
    </location>
</feature>
<dbReference type="InterPro" id="IPR011993">
    <property type="entry name" value="PH-like_dom_sf"/>
</dbReference>
<dbReference type="PANTHER" id="PTHR23176:SF129">
    <property type="entry name" value="RHO GTPASE ACTIVATING PROTEIN AT 16F, ISOFORM E-RELATED"/>
    <property type="match status" value="1"/>
</dbReference>
<feature type="region of interest" description="Disordered" evidence="2">
    <location>
        <begin position="1455"/>
        <end position="1479"/>
    </location>
</feature>
<name>A0A9W7SZF1_9PEZI</name>
<evidence type="ECO:0000259" key="4">
    <source>
        <dbReference type="PROSITE" id="PS50238"/>
    </source>
</evidence>
<feature type="compositionally biased region" description="Low complexity" evidence="2">
    <location>
        <begin position="26"/>
        <end position="36"/>
    </location>
</feature>
<feature type="region of interest" description="Disordered" evidence="2">
    <location>
        <begin position="286"/>
        <end position="397"/>
    </location>
</feature>
<evidence type="ECO:0000313" key="5">
    <source>
        <dbReference type="EMBL" id="KAH9844469.1"/>
    </source>
</evidence>
<feature type="compositionally biased region" description="Polar residues" evidence="2">
    <location>
        <begin position="1461"/>
        <end position="1470"/>
    </location>
</feature>
<comment type="caution">
    <text evidence="5">The sequence shown here is derived from an EMBL/GenBank/DDBJ whole genome shotgun (WGS) entry which is preliminary data.</text>
</comment>
<dbReference type="PANTHER" id="PTHR23176">
    <property type="entry name" value="RHO/RAC/CDC GTPASE-ACTIVATING PROTEIN"/>
    <property type="match status" value="1"/>
</dbReference>
<feature type="region of interest" description="Disordered" evidence="2">
    <location>
        <begin position="593"/>
        <end position="660"/>
    </location>
</feature>
<dbReference type="InterPro" id="IPR001849">
    <property type="entry name" value="PH_domain"/>
</dbReference>
<dbReference type="Pfam" id="PF00620">
    <property type="entry name" value="RhoGAP"/>
    <property type="match status" value="1"/>
</dbReference>
<feature type="region of interest" description="Disordered" evidence="2">
    <location>
        <begin position="674"/>
        <end position="713"/>
    </location>
</feature>
<evidence type="ECO:0000259" key="3">
    <source>
        <dbReference type="PROSITE" id="PS50003"/>
    </source>
</evidence>
<dbReference type="GO" id="GO:0007165">
    <property type="term" value="P:signal transduction"/>
    <property type="evidence" value="ECO:0007669"/>
    <property type="project" value="InterPro"/>
</dbReference>
<dbReference type="SUPFAM" id="SSF50729">
    <property type="entry name" value="PH domain-like"/>
    <property type="match status" value="1"/>
</dbReference>
<feature type="region of interest" description="Disordered" evidence="2">
    <location>
        <begin position="1056"/>
        <end position="1118"/>
    </location>
</feature>
<feature type="compositionally biased region" description="Polar residues" evidence="2">
    <location>
        <begin position="443"/>
        <end position="453"/>
    </location>
</feature>
<reference evidence="5 6" key="2">
    <citation type="journal article" date="2021" name="Curr. Genet.">
        <title>Genetic response to nitrogen starvation in the aggressive Eucalyptus foliar pathogen Teratosphaeria destructans.</title>
        <authorList>
            <person name="Havenga M."/>
            <person name="Wingfield B.D."/>
            <person name="Wingfield M.J."/>
            <person name="Dreyer L.L."/>
            <person name="Roets F."/>
            <person name="Aylward J."/>
        </authorList>
    </citation>
    <scope>NUCLEOTIDE SEQUENCE [LARGE SCALE GENOMIC DNA]</scope>
    <source>
        <strain evidence="5">CMW44962</strain>
    </source>
</reference>
<feature type="compositionally biased region" description="Low complexity" evidence="2">
    <location>
        <begin position="1072"/>
        <end position="1089"/>
    </location>
</feature>
<protein>
    <submittedName>
        <fullName evidence="5">GTPase-activating protein BEM3-like</fullName>
    </submittedName>
</protein>
<dbReference type="PROSITE" id="PS50003">
    <property type="entry name" value="PH_DOMAIN"/>
    <property type="match status" value="1"/>
</dbReference>
<dbReference type="Gene3D" id="1.10.555.10">
    <property type="entry name" value="Rho GTPase activation protein"/>
    <property type="match status" value="1"/>
</dbReference>
<dbReference type="SMART" id="SM00324">
    <property type="entry name" value="RhoGAP"/>
    <property type="match status" value="1"/>
</dbReference>
<feature type="region of interest" description="Disordered" evidence="2">
    <location>
        <begin position="1001"/>
        <end position="1038"/>
    </location>
</feature>
<dbReference type="InterPro" id="IPR000198">
    <property type="entry name" value="RhoGAP_dom"/>
</dbReference>
<sequence>MSTLADAVDQQQSSDATHLIGSQNLHTPHPTTNNTTARYRPVPSPLQESTSARSASGDRLHSQGVPRPSLRGAPSQEHAPATTNPPQILSGDRVRAPNPGKKAARDPELDQLRSAVTRDALREQAKEQAAASHSNNKPQAGAGNVLSAAHQQSSPPASPTTMLHSKTPSRADHAPGDERPIMTMRNASIDSTVSSLSSASQRPIGTSAYRAASESAGPQDVASCITAAGSPAAAVEKLLNEKNQAASHNAQLWRLVEKQRAMILGLNKDLEKALKEKERYRKKLKDQLFQSQSAPNMPFDRAGDDFEVREPSESPAISGERKGVAVAHGTREFSLDSRKVSDVSDAPSFQPGRSDTPQDATKEASSSGLPATPQSAGSMNTAQEPESAGHVHGQVHLERQVLAPIDVYSVSTGTPPMSPKAVSSPASAGMLNRSKASIPQPGQGMSSPKSATTRKAPPAPLQLSAKPVEIIMDNVVDPSDSEYEDDPESARAEQMMRGRRKTREEDDRQREAHQQEIEERSRSNKKSKSKSKPPTDRPEGSTNAKGIAGSRPSAVEQAAEPRARVPIYQANADPAALIRQRAVSDAAGMLQKSNTAPTLLSPGLPMSPRPSDKPLNSPMPRVANKMLNSLPMSPKGMAGLPLSPRAPRQPLPMPPQTPLTFASPHLVRAEAYNQQAEAQQPSVGDAPKPSPEASSEHETRLSISSDPNAKSPGEVYRGLVTEQYPDLLLPPNALPSIYIKTSSSRMKPSRQSIIMPKQFDESPVLTLAVHERSDNKQLWRIEKTVAALILLDSQVKSVSAFRDRLPEKAVFTGHAPAKIDSRRVAVDRYLDRMLDAIQSDTAAKVICKFLSSDAIGAEAGDYFGPNGEVRPDTPVSKHRPQRAGFLTKRGKNFGGWKARYFVLNGPVFKYFEAPGGAQLGSIKLFNAQIGRQSAQSQAAQEDEDNQFRHAFLILEPKKKDSSSLVRHVLCAESDEERDAWVEALLQYVDAPEDDEQVSKGVQYVTPGPDIGGARSPRLQKSMNDLRPDARSRETDSLRGMRYNETVAGEAPMMGALVGSMTNTSSPSHDAASFSGQSEHSSSSSHPTISGPTNLQVISNTEDWGMKPPPTPQSLAKDKKRSMFAAFRGRSSSDLAPGTASAQVSTQDQKGYNGIRAVFGVPLAEAVQFAHPSDATTDLPAVVYRCIEYLIMKNAVSEEGIFRLSGSNTVIKALKDRFNVEGDVNLASDDHHYDIHAVASLLKLYLRELPSSILTRDLHLEFLHCLEMHGVDKVTALNVLVNRLPTPNRALLHALSEFLLSIVNNADINKMNVRNVGIVFAPTLNVPAPLISSFVEDQATIFGPPIDEAESPISATEITAPGPNDLRSPRKQMFSDLPTPAYNQTSFQFFSGSHGSDTGMIPMQPSYASYQMAPQGDGAFGSLNDALRSPTIYNAAASAMSSVRDVKSRRRESAMMMLHPNKQPQHKTSMSKLREEGASL</sequence>
<feature type="region of interest" description="Disordered" evidence="2">
    <location>
        <begin position="1"/>
        <end position="180"/>
    </location>
</feature>
<feature type="compositionally biased region" description="Polar residues" evidence="2">
    <location>
        <begin position="351"/>
        <end position="384"/>
    </location>
</feature>
<feature type="compositionally biased region" description="Basic and acidic residues" evidence="2">
    <location>
        <begin position="319"/>
        <end position="342"/>
    </location>
</feature>
<keyword evidence="6" id="KW-1185">Reference proteome</keyword>
<accession>A0A9W7SZF1</accession>
<dbReference type="FunFam" id="2.30.29.30:FF:000452">
    <property type="entry name" value="Rho GTPase activator (Bem3)"/>
    <property type="match status" value="1"/>
</dbReference>
<feature type="domain" description="PH" evidence="3">
    <location>
        <begin position="879"/>
        <end position="989"/>
    </location>
</feature>
<evidence type="ECO:0000313" key="6">
    <source>
        <dbReference type="Proteomes" id="UP001138500"/>
    </source>
</evidence>
<keyword evidence="1" id="KW-0343">GTPase activation</keyword>
<feature type="compositionally biased region" description="Polar residues" evidence="2">
    <location>
        <begin position="1090"/>
        <end position="1101"/>
    </location>
</feature>
<dbReference type="InterPro" id="IPR008936">
    <property type="entry name" value="Rho_GTPase_activation_prot"/>
</dbReference>
<dbReference type="GO" id="GO:0005938">
    <property type="term" value="C:cell cortex"/>
    <property type="evidence" value="ECO:0007669"/>
    <property type="project" value="UniProtKB-ARBA"/>
</dbReference>
<dbReference type="Proteomes" id="UP001138500">
    <property type="component" value="Unassembled WGS sequence"/>
</dbReference>
<feature type="compositionally biased region" description="Basic and acidic residues" evidence="2">
    <location>
        <begin position="1023"/>
        <end position="1038"/>
    </location>
</feature>
<dbReference type="SMART" id="SM00233">
    <property type="entry name" value="PH"/>
    <property type="match status" value="1"/>
</dbReference>
<feature type="compositionally biased region" description="Polar residues" evidence="2">
    <location>
        <begin position="1129"/>
        <end position="1146"/>
    </location>
</feature>
<evidence type="ECO:0000256" key="1">
    <source>
        <dbReference type="ARBA" id="ARBA00022468"/>
    </source>
</evidence>
<proteinExistence type="predicted"/>
<gene>
    <name evidence="5" type="ORF">Tdes44962_MAKER01502</name>
</gene>
<dbReference type="Gene3D" id="2.30.29.30">
    <property type="entry name" value="Pleckstrin-homology domain (PH domain)/Phosphotyrosine-binding domain (PTB)"/>
    <property type="match status" value="1"/>
</dbReference>
<feature type="region of interest" description="Disordered" evidence="2">
    <location>
        <begin position="1127"/>
        <end position="1146"/>
    </location>
</feature>
<dbReference type="EMBL" id="RIBY02000335">
    <property type="protein sequence ID" value="KAH9844469.1"/>
    <property type="molecule type" value="Genomic_DNA"/>
</dbReference>
<organism evidence="5 6">
    <name type="scientific">Teratosphaeria destructans</name>
    <dbReference type="NCBI Taxonomy" id="418781"/>
    <lineage>
        <taxon>Eukaryota</taxon>
        <taxon>Fungi</taxon>
        <taxon>Dikarya</taxon>
        <taxon>Ascomycota</taxon>
        <taxon>Pezizomycotina</taxon>
        <taxon>Dothideomycetes</taxon>
        <taxon>Dothideomycetidae</taxon>
        <taxon>Mycosphaerellales</taxon>
        <taxon>Teratosphaeriaceae</taxon>
        <taxon>Teratosphaeria</taxon>
    </lineage>
</organism>
<feature type="compositionally biased region" description="Pro residues" evidence="2">
    <location>
        <begin position="647"/>
        <end position="657"/>
    </location>
</feature>
<dbReference type="GO" id="GO:0005096">
    <property type="term" value="F:GTPase activator activity"/>
    <property type="evidence" value="ECO:0007669"/>
    <property type="project" value="UniProtKB-KW"/>
</dbReference>
<feature type="domain" description="Rho-GAP" evidence="4">
    <location>
        <begin position="1160"/>
        <end position="1352"/>
    </location>
</feature>